<reference evidence="1" key="1">
    <citation type="journal article" date="2021" name="Proc. Natl. Acad. Sci. U.S.A.">
        <title>A Catalog of Tens of Thousands of Viruses from Human Metagenomes Reveals Hidden Associations with Chronic Diseases.</title>
        <authorList>
            <person name="Tisza M.J."/>
            <person name="Buck C.B."/>
        </authorList>
    </citation>
    <scope>NUCLEOTIDE SEQUENCE</scope>
    <source>
        <strain evidence="1">CtmTa7</strain>
    </source>
</reference>
<dbReference type="EMBL" id="BK059091">
    <property type="protein sequence ID" value="DAE28742.1"/>
    <property type="molecule type" value="Genomic_DNA"/>
</dbReference>
<evidence type="ECO:0000313" key="1">
    <source>
        <dbReference type="EMBL" id="DAE28742.1"/>
    </source>
</evidence>
<name>A0A8S5RBE1_9VIRU</name>
<proteinExistence type="predicted"/>
<accession>A0A8S5RBE1</accession>
<sequence>MKILTRLFTKNFTKLPLFWVTFNWQLFKTNGSRGSCMCHTHPCLKNDEHIIKTLNGLCDYVRENYDMRKLI</sequence>
<organism evidence="1">
    <name type="scientific">virus sp. ctmTa7</name>
    <dbReference type="NCBI Taxonomy" id="2828255"/>
    <lineage>
        <taxon>Viruses</taxon>
    </lineage>
</organism>
<protein>
    <submittedName>
        <fullName evidence="1">Uncharacterized protein</fullName>
    </submittedName>
</protein>